<dbReference type="InterPro" id="IPR009034">
    <property type="entry name" value="Dockerin_dom_fun_sf"/>
</dbReference>
<dbReference type="PROSITE" id="PS50843">
    <property type="entry name" value="EXPANSIN_CBD"/>
    <property type="match status" value="1"/>
</dbReference>
<evidence type="ECO:0000313" key="10">
    <source>
        <dbReference type="Proteomes" id="UP000193719"/>
    </source>
</evidence>
<evidence type="ECO:0000256" key="5">
    <source>
        <dbReference type="SAM" id="SignalP"/>
    </source>
</evidence>
<dbReference type="InterPro" id="IPR036749">
    <property type="entry name" value="Expansin_CBD_sf"/>
</dbReference>
<dbReference type="GO" id="GO:0016787">
    <property type="term" value="F:hydrolase activity"/>
    <property type="evidence" value="ECO:0007669"/>
    <property type="project" value="UniProtKB-KW"/>
</dbReference>
<keyword evidence="10" id="KW-1185">Reference proteome</keyword>
<keyword evidence="1 5" id="KW-0732">Signal</keyword>
<gene>
    <name evidence="9" type="ORF">BCR36DRAFT_585678</name>
</gene>
<keyword evidence="3" id="KW-0378">Hydrolase</keyword>
<keyword evidence="2" id="KW-0677">Repeat</keyword>
<dbReference type="InterPro" id="IPR036908">
    <property type="entry name" value="RlpA-like_sf"/>
</dbReference>
<dbReference type="InterPro" id="IPR007112">
    <property type="entry name" value="Expansin/allergen_DPBB_dom"/>
</dbReference>
<dbReference type="InterPro" id="IPR002883">
    <property type="entry name" value="CBM10/Dockerin_dom"/>
</dbReference>
<evidence type="ECO:0000259" key="8">
    <source>
        <dbReference type="PROSITE" id="PS51763"/>
    </source>
</evidence>
<feature type="signal peptide" evidence="5">
    <location>
        <begin position="1"/>
        <end position="19"/>
    </location>
</feature>
<dbReference type="AlphaFoldDB" id="A0A1Y1V1Y8"/>
<dbReference type="SUPFAM" id="SSF50685">
    <property type="entry name" value="Barwin-like endoglucanases"/>
    <property type="match status" value="1"/>
</dbReference>
<evidence type="ECO:0000259" key="7">
    <source>
        <dbReference type="PROSITE" id="PS50843"/>
    </source>
</evidence>
<feature type="chain" id="PRO_5013163848" description="Non-catalytic module family DOC2" evidence="5">
    <location>
        <begin position="20"/>
        <end position="567"/>
    </location>
</feature>
<evidence type="ECO:0008006" key="11">
    <source>
        <dbReference type="Google" id="ProtNLM"/>
    </source>
</evidence>
<dbReference type="PROSITE" id="PS50842">
    <property type="entry name" value="EXPANSIN_EG45"/>
    <property type="match status" value="1"/>
</dbReference>
<dbReference type="Gene3D" id="2.40.40.10">
    <property type="entry name" value="RlpA-like domain"/>
    <property type="match status" value="1"/>
</dbReference>
<feature type="domain" description="Expansin-like CBD" evidence="7">
    <location>
        <begin position="457"/>
        <end position="548"/>
    </location>
</feature>
<dbReference type="SUPFAM" id="SSF64571">
    <property type="entry name" value="Cellulose docking domain, dockering"/>
    <property type="match status" value="3"/>
</dbReference>
<evidence type="ECO:0000256" key="4">
    <source>
        <dbReference type="SAM" id="MobiDB-lite"/>
    </source>
</evidence>
<feature type="domain" description="Expansin-like EG45" evidence="6">
    <location>
        <begin position="264"/>
        <end position="445"/>
    </location>
</feature>
<dbReference type="STRING" id="1754191.A0A1Y1V1Y8"/>
<dbReference type="Proteomes" id="UP000193719">
    <property type="component" value="Unassembled WGS sequence"/>
</dbReference>
<organism evidence="9 10">
    <name type="scientific">Piromyces finnis</name>
    <dbReference type="NCBI Taxonomy" id="1754191"/>
    <lineage>
        <taxon>Eukaryota</taxon>
        <taxon>Fungi</taxon>
        <taxon>Fungi incertae sedis</taxon>
        <taxon>Chytridiomycota</taxon>
        <taxon>Chytridiomycota incertae sedis</taxon>
        <taxon>Neocallimastigomycetes</taxon>
        <taxon>Neocallimastigales</taxon>
        <taxon>Neocallimastigaceae</taxon>
        <taxon>Piromyces</taxon>
    </lineage>
</organism>
<feature type="compositionally biased region" description="Low complexity" evidence="4">
    <location>
        <begin position="150"/>
        <end position="174"/>
    </location>
</feature>
<feature type="domain" description="CBM10" evidence="8">
    <location>
        <begin position="109"/>
        <end position="145"/>
    </location>
</feature>
<sequence length="567" mass="62109">MKISFALLAAALTYKTVSASCFSEALGYECCKGCTVITTDESGDWGVENNEWCGIPTSCKGGSSAASCWSLPDYPCCSGTEIIYTDSEGDWGYENDNWCGIVSEKPSATCWSLPDYPCCSGNASVEYEDELGKWGIENGEWCGIKTDNSKTSTTTTKNGKTTTTTKTDYTPTDSKYNKDRKQSPYPEAKGNCGSWALIDNVCCAEYCDNEDSTQGCGTCGGHGSEHCKVVDSFACRSGDRGYDFYDIPNEFHYSRSTHFGLTFGGACGFGLYQVCGSDHNYTGEFATLCDAFCKAYPTLCADPVGRTYRGNFAAPQGNYYTQFWGSLEGDQDNYLSCGECFEVYRTKEDGSDYKPGEEGYQPPVLLSVIDSCPCSANGKWCCGSEWDQCQEIDFKYGCPVPEDSIHLDLSDIAMARLQSGSSNGEMPAGVIPNKYRRVPCPSLGNMYIWLRKDAGPYWFSFSVVNSAGFGAIAVLEAKNDAGEWVKMIRDPNYTMARPQERYGVWVTPQDTGPYNLPIDIRLTDGSGVTVVAEEAIKSFDPPADSIEGYYYIDIGINFPEIPIPDPE</sequence>
<dbReference type="OrthoDB" id="5823761at2759"/>
<protein>
    <recommendedName>
        <fullName evidence="11">Non-catalytic module family DOC2</fullName>
    </recommendedName>
</protein>
<evidence type="ECO:0000259" key="6">
    <source>
        <dbReference type="PROSITE" id="PS50842"/>
    </source>
</evidence>
<feature type="region of interest" description="Disordered" evidence="4">
    <location>
        <begin position="150"/>
        <end position="186"/>
    </location>
</feature>
<accession>A0A1Y1V1Y8</accession>
<dbReference type="EMBL" id="MCFH01000040">
    <property type="protein sequence ID" value="ORX45370.1"/>
    <property type="molecule type" value="Genomic_DNA"/>
</dbReference>
<proteinExistence type="predicted"/>
<feature type="domain" description="CBM10" evidence="8">
    <location>
        <begin position="20"/>
        <end position="56"/>
    </location>
</feature>
<dbReference type="PANTHER" id="PTHR31836">
    <property type="match status" value="1"/>
</dbReference>
<dbReference type="Pfam" id="PF02013">
    <property type="entry name" value="CBM_10"/>
    <property type="match status" value="3"/>
</dbReference>
<dbReference type="PROSITE" id="PS51763">
    <property type="entry name" value="CBM10"/>
    <property type="match status" value="3"/>
</dbReference>
<feature type="domain" description="CBM10" evidence="8">
    <location>
        <begin position="67"/>
        <end position="102"/>
    </location>
</feature>
<dbReference type="InterPro" id="IPR007117">
    <property type="entry name" value="Expansin_CBD"/>
</dbReference>
<evidence type="ECO:0000256" key="2">
    <source>
        <dbReference type="ARBA" id="ARBA00022737"/>
    </source>
</evidence>
<evidence type="ECO:0000256" key="3">
    <source>
        <dbReference type="ARBA" id="ARBA00022801"/>
    </source>
</evidence>
<comment type="caution">
    <text evidence="9">The sequence shown here is derived from an EMBL/GenBank/DDBJ whole genome shotgun (WGS) entry which is preliminary data.</text>
</comment>
<reference evidence="9 10" key="2">
    <citation type="submission" date="2016-08" db="EMBL/GenBank/DDBJ databases">
        <title>Pervasive Adenine N6-methylation of Active Genes in Fungi.</title>
        <authorList>
            <consortium name="DOE Joint Genome Institute"/>
            <person name="Mondo S.J."/>
            <person name="Dannebaum R.O."/>
            <person name="Kuo R.C."/>
            <person name="Labutti K."/>
            <person name="Haridas S."/>
            <person name="Kuo A."/>
            <person name="Salamov A."/>
            <person name="Ahrendt S.R."/>
            <person name="Lipzen A."/>
            <person name="Sullivan W."/>
            <person name="Andreopoulos W.B."/>
            <person name="Clum A."/>
            <person name="Lindquist E."/>
            <person name="Daum C."/>
            <person name="Ramamoorthy G.K."/>
            <person name="Gryganskyi A."/>
            <person name="Culley D."/>
            <person name="Magnuson J.K."/>
            <person name="James T.Y."/>
            <person name="O'Malley M.A."/>
            <person name="Stajich J.E."/>
            <person name="Spatafora J.W."/>
            <person name="Visel A."/>
            <person name="Grigoriev I.V."/>
        </authorList>
    </citation>
    <scope>NUCLEOTIDE SEQUENCE [LARGE SCALE GENOMIC DNA]</scope>
    <source>
        <strain evidence="10">finn</strain>
    </source>
</reference>
<dbReference type="PANTHER" id="PTHR31836:SF28">
    <property type="entry name" value="SRCR DOMAIN-CONTAINING PROTEIN-RELATED"/>
    <property type="match status" value="1"/>
</dbReference>
<dbReference type="InterPro" id="IPR051477">
    <property type="entry name" value="Expansin_CellWall"/>
</dbReference>
<dbReference type="Gene3D" id="2.60.40.760">
    <property type="entry name" value="Expansin, cellulose-binding-like domain"/>
    <property type="match status" value="1"/>
</dbReference>
<name>A0A1Y1V1Y8_9FUNG</name>
<reference evidence="9 10" key="1">
    <citation type="submission" date="2016-08" db="EMBL/GenBank/DDBJ databases">
        <title>Genomes of anaerobic fungi encode conserved fungal cellulosomes for biomass hydrolysis.</title>
        <authorList>
            <consortium name="DOE Joint Genome Institute"/>
            <person name="Haitjema C.H."/>
            <person name="Gilmore S.P."/>
            <person name="Henske J.K."/>
            <person name="Solomon K.V."/>
            <person name="De Groot R."/>
            <person name="Kuo A."/>
            <person name="Mondo S.J."/>
            <person name="Salamov A.A."/>
            <person name="Labutti K."/>
            <person name="Zhao Z."/>
            <person name="Chiniquy J."/>
            <person name="Barry K."/>
            <person name="Brewer H.M."/>
            <person name="Purvine S.O."/>
            <person name="Wright A.T."/>
            <person name="Boxma B."/>
            <person name="Van Alen T."/>
            <person name="Hackstein J.H."/>
            <person name="Baker S.E."/>
            <person name="Grigoriev I.V."/>
            <person name="O'Malley M.A."/>
        </authorList>
    </citation>
    <scope>NUCLEOTIDE SEQUENCE [LARGE SCALE GENOMIC DNA]</scope>
    <source>
        <strain evidence="10">finn</strain>
    </source>
</reference>
<evidence type="ECO:0000313" key="9">
    <source>
        <dbReference type="EMBL" id="ORX45370.1"/>
    </source>
</evidence>
<evidence type="ECO:0000256" key="1">
    <source>
        <dbReference type="ARBA" id="ARBA00022729"/>
    </source>
</evidence>
<dbReference type="SUPFAM" id="SSF49590">
    <property type="entry name" value="PHL pollen allergen"/>
    <property type="match status" value="1"/>
</dbReference>
<dbReference type="Gene3D" id="3.90.1220.10">
    <property type="entry name" value="Cellulose docking domain, dockering"/>
    <property type="match status" value="3"/>
</dbReference>